<keyword evidence="8" id="KW-0542">Nucleomorph</keyword>
<reference evidence="9" key="2">
    <citation type="submission" date="2021-01" db="EMBL/GenBank/DDBJ databases">
        <authorList>
            <person name="Corre E."/>
            <person name="Pelletier E."/>
            <person name="Niang G."/>
            <person name="Scheremetjew M."/>
            <person name="Finn R."/>
            <person name="Kale V."/>
            <person name="Holt S."/>
            <person name="Cochrane G."/>
            <person name="Meng A."/>
            <person name="Brown T."/>
            <person name="Cohen L."/>
        </authorList>
    </citation>
    <scope>NUCLEOTIDE SEQUENCE</scope>
    <source>
        <strain evidence="9">CCMP441</strain>
    </source>
</reference>
<evidence type="ECO:0000256" key="1">
    <source>
        <dbReference type="ARBA" id="ARBA00006485"/>
    </source>
</evidence>
<dbReference type="EMBL" id="HBFK01042274">
    <property type="protein sequence ID" value="CAD8759133.1"/>
    <property type="molecule type" value="Transcribed_RNA"/>
</dbReference>
<dbReference type="RefSeq" id="XP_001712540.1">
    <property type="nucleotide sequence ID" value="XM_001712488.1"/>
</dbReference>
<proteinExistence type="inferred from homology"/>
<accession>A9BL32</accession>
<dbReference type="EMBL" id="CP000883">
    <property type="protein sequence ID" value="ABW98215.1"/>
    <property type="molecule type" value="Genomic_DNA"/>
</dbReference>
<dbReference type="GO" id="GO:0007346">
    <property type="term" value="P:regulation of mitotic cell cycle"/>
    <property type="evidence" value="ECO:0007669"/>
    <property type="project" value="TreeGrafter"/>
</dbReference>
<dbReference type="SUPFAM" id="SSF56112">
    <property type="entry name" value="Protein kinase-like (PK-like)"/>
    <property type="match status" value="1"/>
</dbReference>
<organism evidence="8 10">
    <name type="scientific">Hemiselmis andersenii</name>
    <name type="common">Cryptophyte alga</name>
    <dbReference type="NCBI Taxonomy" id="464988"/>
    <lineage>
        <taxon>Eukaryota</taxon>
        <taxon>Cryptophyceae</taxon>
        <taxon>Cryptomonadales</taxon>
        <taxon>Hemiselmidaceae</taxon>
        <taxon>Hemiselmis</taxon>
    </lineage>
</organism>
<dbReference type="PANTHER" id="PTHR24056">
    <property type="entry name" value="CELL DIVISION PROTEIN KINASE"/>
    <property type="match status" value="1"/>
</dbReference>
<dbReference type="InterPro" id="IPR011009">
    <property type="entry name" value="Kinase-like_dom_sf"/>
</dbReference>
<keyword evidence="4" id="KW-0547">Nucleotide-binding</keyword>
<feature type="domain" description="Protein kinase" evidence="7">
    <location>
        <begin position="35"/>
        <end position="319"/>
    </location>
</feature>
<gene>
    <name evidence="8" type="ORF">HAN_3g405</name>
    <name evidence="9" type="ORF">HAND1043_LOCUS25647</name>
</gene>
<dbReference type="Gene3D" id="3.30.200.20">
    <property type="entry name" value="Phosphorylase Kinase, domain 1"/>
    <property type="match status" value="1"/>
</dbReference>
<keyword evidence="6" id="KW-0067">ATP-binding</keyword>
<reference evidence="8 10" key="1">
    <citation type="journal article" date="2007" name="Proc. Natl. Acad. Sci. U.S.A.">
        <title>Nucleomorph genome of Hemiselmis andersenii reveals complete intron loss and compaction as a driver of protein structure and function.</title>
        <authorList>
            <person name="Lane C.E."/>
            <person name="van den Heuvel K."/>
            <person name="Kozera C."/>
            <person name="Curtis B.A."/>
            <person name="Parsons B.J."/>
            <person name="Bowman S."/>
            <person name="Archibald J.M."/>
        </authorList>
    </citation>
    <scope>NUCLEOTIDE SEQUENCE [LARGE SCALE GENOMIC DNA]</scope>
    <source>
        <strain evidence="8 10">CCMP644</strain>
    </source>
</reference>
<dbReference type="GO" id="GO:0005634">
    <property type="term" value="C:nucleus"/>
    <property type="evidence" value="ECO:0007669"/>
    <property type="project" value="TreeGrafter"/>
</dbReference>
<dbReference type="GO" id="GO:0004674">
    <property type="term" value="F:protein serine/threonine kinase activity"/>
    <property type="evidence" value="ECO:0007669"/>
    <property type="project" value="UniProtKB-KW"/>
</dbReference>
<dbReference type="Proteomes" id="UP000243127">
    <property type="component" value="Nucleomorph 3"/>
</dbReference>
<evidence type="ECO:0000313" key="8">
    <source>
        <dbReference type="EMBL" id="ABW98215.1"/>
    </source>
</evidence>
<evidence type="ECO:0000256" key="2">
    <source>
        <dbReference type="ARBA" id="ARBA00022527"/>
    </source>
</evidence>
<sequence length="323" mass="37625">MTVPLKIRGKKISKLLKISKLYTHHFSLDLLENFYRRLGLIDEGTYGKVFRARKINNARIYACKKILIEYKLNENFSTSLREVNLLLSINHPNIIFVKEVRFSRSINNIFIIMEYCEYDLKSILNSKVNFSIPQIKFIMKQLIRGLKILHENWIIHRDLKTSNILLNNRGIIKICDFGLARIHSFKTNNFTQGVVTLWYRAPEILLGQLFYKTAVDVWSVGCIFGELILNDVLFPGKTELDQLSKIFSLLGTPTTEIWIGLHLLPAFKKIKFPIQPFNNLGKKFSSVLDFNGIDLLQRFLTYDPGKRITLEFALKHPFLKNKN</sequence>
<dbReference type="PROSITE" id="PS00108">
    <property type="entry name" value="PROTEIN_KINASE_ST"/>
    <property type="match status" value="1"/>
</dbReference>
<dbReference type="PANTHER" id="PTHR24056:SF107">
    <property type="entry name" value="CYCLIN-DEPENDENT KINASE 11A-RELATED"/>
    <property type="match status" value="1"/>
</dbReference>
<dbReference type="PROSITE" id="PS50011">
    <property type="entry name" value="PROTEIN_KINASE_DOM"/>
    <property type="match status" value="1"/>
</dbReference>
<dbReference type="AlphaFoldDB" id="A9BL32"/>
<dbReference type="InterPro" id="IPR000719">
    <property type="entry name" value="Prot_kinase_dom"/>
</dbReference>
<dbReference type="Gene3D" id="1.10.510.10">
    <property type="entry name" value="Transferase(Phosphotransferase) domain 1"/>
    <property type="match status" value="1"/>
</dbReference>
<dbReference type="SMART" id="SM00220">
    <property type="entry name" value="S_TKc"/>
    <property type="match status" value="1"/>
</dbReference>
<dbReference type="CDD" id="cd07829">
    <property type="entry name" value="STKc_CDK_like"/>
    <property type="match status" value="1"/>
</dbReference>
<protein>
    <submittedName>
        <fullName evidence="8">Cdc2</fullName>
    </submittedName>
</protein>
<dbReference type="GO" id="GO:0005524">
    <property type="term" value="F:ATP binding"/>
    <property type="evidence" value="ECO:0007669"/>
    <property type="project" value="UniProtKB-KW"/>
</dbReference>
<evidence type="ECO:0000259" key="7">
    <source>
        <dbReference type="PROSITE" id="PS50011"/>
    </source>
</evidence>
<comment type="similarity">
    <text evidence="1">Belongs to the protein kinase superfamily. CMGC Ser/Thr protein kinase family. CDC2/CDKX subfamily.</text>
</comment>
<keyword evidence="5" id="KW-0418">Kinase</keyword>
<dbReference type="InterPro" id="IPR050108">
    <property type="entry name" value="CDK"/>
</dbReference>
<keyword evidence="2" id="KW-0723">Serine/threonine-protein kinase</keyword>
<dbReference type="InterPro" id="IPR008271">
    <property type="entry name" value="Ser/Thr_kinase_AS"/>
</dbReference>
<evidence type="ECO:0000256" key="3">
    <source>
        <dbReference type="ARBA" id="ARBA00022679"/>
    </source>
</evidence>
<dbReference type="GeneID" id="5739861"/>
<evidence type="ECO:0000256" key="4">
    <source>
        <dbReference type="ARBA" id="ARBA00022741"/>
    </source>
</evidence>
<evidence type="ECO:0000313" key="10">
    <source>
        <dbReference type="Proteomes" id="UP000243127"/>
    </source>
</evidence>
<name>A9BL32_HEMAN</name>
<evidence type="ECO:0000313" key="9">
    <source>
        <dbReference type="EMBL" id="CAD8759133.1"/>
    </source>
</evidence>
<evidence type="ECO:0000256" key="5">
    <source>
        <dbReference type="ARBA" id="ARBA00022777"/>
    </source>
</evidence>
<evidence type="ECO:0000256" key="6">
    <source>
        <dbReference type="ARBA" id="ARBA00022840"/>
    </source>
</evidence>
<dbReference type="FunFam" id="1.10.510.10:FF:000611">
    <property type="entry name" value="CMGC family protein kinase"/>
    <property type="match status" value="1"/>
</dbReference>
<keyword evidence="3" id="KW-0808">Transferase</keyword>
<dbReference type="Pfam" id="PF00069">
    <property type="entry name" value="Pkinase"/>
    <property type="match status" value="1"/>
</dbReference>
<geneLocation type="nucleomorph" evidence="8"/>